<keyword evidence="2" id="KW-1185">Reference proteome</keyword>
<comment type="caution">
    <text evidence="1">The sequence shown here is derived from an EMBL/GenBank/DDBJ whole genome shotgun (WGS) entry which is preliminary data.</text>
</comment>
<dbReference type="PANTHER" id="PTHR43647">
    <property type="entry name" value="DEHYDROGENASE"/>
    <property type="match status" value="1"/>
</dbReference>
<dbReference type="InterPro" id="IPR036291">
    <property type="entry name" value="NAD(P)-bd_dom_sf"/>
</dbReference>
<dbReference type="SUPFAM" id="SSF51735">
    <property type="entry name" value="NAD(P)-binding Rossmann-fold domains"/>
    <property type="match status" value="1"/>
</dbReference>
<proteinExistence type="predicted"/>
<organism evidence="1 2">
    <name type="scientific">Prorocentrum cordatum</name>
    <dbReference type="NCBI Taxonomy" id="2364126"/>
    <lineage>
        <taxon>Eukaryota</taxon>
        <taxon>Sar</taxon>
        <taxon>Alveolata</taxon>
        <taxon>Dinophyceae</taxon>
        <taxon>Prorocentrales</taxon>
        <taxon>Prorocentraceae</taxon>
        <taxon>Prorocentrum</taxon>
    </lineage>
</organism>
<dbReference type="Gene3D" id="3.40.50.720">
    <property type="entry name" value="NAD(P)-binding Rossmann-like Domain"/>
    <property type="match status" value="1"/>
</dbReference>
<evidence type="ECO:0000313" key="2">
    <source>
        <dbReference type="Proteomes" id="UP001189429"/>
    </source>
</evidence>
<gene>
    <name evidence="1" type="ORF">PCOR1329_LOCUS24913</name>
</gene>
<sequence>MGRHCSAPRREWHFGVNHLGHFALYRAVRGLLPQEDSRVISVTSSAALDAELVLDDLAWERREYGRHAAYSTSKACNVLFVDELARRAAEGLVWLAEAPEAMGLSSAARGGGPSGVEGGPRRRCAVKKLRIRWRRSVTIRFRRCAQYAFTRIFPLVEYGEVEHGGCECMRYNRRLYQADLHDLMHPGVKAVSNETGHVATHMTF</sequence>
<evidence type="ECO:0000313" key="1">
    <source>
        <dbReference type="EMBL" id="CAK0824523.1"/>
    </source>
</evidence>
<protein>
    <recommendedName>
        <fullName evidence="3">Protochlorophyllide reductase</fullName>
    </recommendedName>
</protein>
<dbReference type="Proteomes" id="UP001189429">
    <property type="component" value="Unassembled WGS sequence"/>
</dbReference>
<dbReference type="PANTHER" id="PTHR43647:SF5">
    <property type="entry name" value="SHORT-CHAIN OXIDOREDUCTASE"/>
    <property type="match status" value="1"/>
</dbReference>
<reference evidence="1" key="1">
    <citation type="submission" date="2023-10" db="EMBL/GenBank/DDBJ databases">
        <authorList>
            <person name="Chen Y."/>
            <person name="Shah S."/>
            <person name="Dougan E. K."/>
            <person name="Thang M."/>
            <person name="Chan C."/>
        </authorList>
    </citation>
    <scope>NUCLEOTIDE SEQUENCE [LARGE SCALE GENOMIC DNA]</scope>
</reference>
<accession>A0ABN9RYS5</accession>
<dbReference type="EMBL" id="CAUYUJ010008646">
    <property type="protein sequence ID" value="CAK0824523.1"/>
    <property type="molecule type" value="Genomic_DNA"/>
</dbReference>
<dbReference type="InterPro" id="IPR051593">
    <property type="entry name" value="Ergosterol_Biosynth_ERG27"/>
</dbReference>
<evidence type="ECO:0008006" key="3">
    <source>
        <dbReference type="Google" id="ProtNLM"/>
    </source>
</evidence>
<name>A0ABN9RYS5_9DINO</name>